<feature type="transmembrane region" description="Helical" evidence="1">
    <location>
        <begin position="15"/>
        <end position="34"/>
    </location>
</feature>
<keyword evidence="3" id="KW-1185">Reference proteome</keyword>
<dbReference type="AlphaFoldDB" id="A0A226BYD2"/>
<gene>
    <name evidence="2" type="ORF">CDO51_06050</name>
</gene>
<feature type="transmembrane region" description="Helical" evidence="1">
    <location>
        <begin position="40"/>
        <end position="60"/>
    </location>
</feature>
<proteinExistence type="predicted"/>
<sequence length="73" mass="8739">MKLGFIFNYKKTKKAIFVIIIYRLLKIWILFAIFKETPIIWVPTTFTTALLLFWNLRASLNNSTKQIDKKERS</sequence>
<protein>
    <submittedName>
        <fullName evidence="2">Uncharacterized protein</fullName>
    </submittedName>
</protein>
<reference evidence="2 3" key="1">
    <citation type="submission" date="2017-06" db="EMBL/GenBank/DDBJ databases">
        <title>Draft Genome Sequence of Natranaerobius trueperi halophilic, alkalithermophilic bacteria from soda lakes.</title>
        <authorList>
            <person name="Zhao B."/>
        </authorList>
    </citation>
    <scope>NUCLEOTIDE SEQUENCE [LARGE SCALE GENOMIC DNA]</scope>
    <source>
        <strain evidence="2 3">DSM 18760</strain>
    </source>
</reference>
<accession>A0A226BYD2</accession>
<evidence type="ECO:0000256" key="1">
    <source>
        <dbReference type="SAM" id="Phobius"/>
    </source>
</evidence>
<evidence type="ECO:0000313" key="3">
    <source>
        <dbReference type="Proteomes" id="UP000214588"/>
    </source>
</evidence>
<evidence type="ECO:0000313" key="2">
    <source>
        <dbReference type="EMBL" id="OWZ83945.1"/>
    </source>
</evidence>
<dbReference type="RefSeq" id="WP_089023405.1">
    <property type="nucleotide sequence ID" value="NZ_NIQC01000010.1"/>
</dbReference>
<organism evidence="2 3">
    <name type="scientific">Natranaerobius trueperi</name>
    <dbReference type="NCBI Taxonomy" id="759412"/>
    <lineage>
        <taxon>Bacteria</taxon>
        <taxon>Bacillati</taxon>
        <taxon>Bacillota</taxon>
        <taxon>Clostridia</taxon>
        <taxon>Natranaerobiales</taxon>
        <taxon>Natranaerobiaceae</taxon>
        <taxon>Natranaerobius</taxon>
    </lineage>
</organism>
<name>A0A226BYD2_9FIRM</name>
<keyword evidence="1" id="KW-1133">Transmembrane helix</keyword>
<dbReference type="EMBL" id="NIQC01000010">
    <property type="protein sequence ID" value="OWZ83945.1"/>
    <property type="molecule type" value="Genomic_DNA"/>
</dbReference>
<keyword evidence="1" id="KW-0812">Transmembrane</keyword>
<dbReference type="Proteomes" id="UP000214588">
    <property type="component" value="Unassembled WGS sequence"/>
</dbReference>
<keyword evidence="1" id="KW-0472">Membrane</keyword>
<comment type="caution">
    <text evidence="2">The sequence shown here is derived from an EMBL/GenBank/DDBJ whole genome shotgun (WGS) entry which is preliminary data.</text>
</comment>